<dbReference type="Pfam" id="PF00392">
    <property type="entry name" value="GntR"/>
    <property type="match status" value="1"/>
</dbReference>
<comment type="caution">
    <text evidence="7">The sequence shown here is derived from an EMBL/GenBank/DDBJ whole genome shotgun (WGS) entry which is preliminary data.</text>
</comment>
<dbReference type="AlphaFoldDB" id="A0A8E2USN9"/>
<dbReference type="CDD" id="cd00609">
    <property type="entry name" value="AAT_like"/>
    <property type="match status" value="1"/>
</dbReference>
<dbReference type="Pfam" id="PF00155">
    <property type="entry name" value="Aminotran_1_2"/>
    <property type="match status" value="1"/>
</dbReference>
<dbReference type="GO" id="GO:0003677">
    <property type="term" value="F:DNA binding"/>
    <property type="evidence" value="ECO:0007669"/>
    <property type="project" value="UniProtKB-KW"/>
</dbReference>
<dbReference type="Gene3D" id="1.10.10.10">
    <property type="entry name" value="Winged helix-like DNA-binding domain superfamily/Winged helix DNA-binding domain"/>
    <property type="match status" value="1"/>
</dbReference>
<dbReference type="Gene3D" id="3.40.640.10">
    <property type="entry name" value="Type I PLP-dependent aspartate aminotransferase-like (Major domain)"/>
    <property type="match status" value="1"/>
</dbReference>
<name>A0A8E2USN9_9BURK</name>
<organism evidence="7 8">
    <name type="scientific">Burkholderia multivorans</name>
    <dbReference type="NCBI Taxonomy" id="87883"/>
    <lineage>
        <taxon>Bacteria</taxon>
        <taxon>Pseudomonadati</taxon>
        <taxon>Pseudomonadota</taxon>
        <taxon>Betaproteobacteria</taxon>
        <taxon>Burkholderiales</taxon>
        <taxon>Burkholderiaceae</taxon>
        <taxon>Burkholderia</taxon>
        <taxon>Burkholderia cepacia complex</taxon>
    </lineage>
</organism>
<dbReference type="InterPro" id="IPR051446">
    <property type="entry name" value="HTH_trans_reg/aminotransferase"/>
</dbReference>
<dbReference type="InterPro" id="IPR036390">
    <property type="entry name" value="WH_DNA-bd_sf"/>
</dbReference>
<dbReference type="GO" id="GO:0030170">
    <property type="term" value="F:pyridoxal phosphate binding"/>
    <property type="evidence" value="ECO:0007669"/>
    <property type="project" value="InterPro"/>
</dbReference>
<evidence type="ECO:0000256" key="1">
    <source>
        <dbReference type="ARBA" id="ARBA00005384"/>
    </source>
</evidence>
<accession>A0A8E2USN9</accession>
<dbReference type="PROSITE" id="PS50949">
    <property type="entry name" value="HTH_GNTR"/>
    <property type="match status" value="1"/>
</dbReference>
<gene>
    <name evidence="7" type="ORF">C6P98_12795</name>
</gene>
<evidence type="ECO:0000259" key="6">
    <source>
        <dbReference type="PROSITE" id="PS50949"/>
    </source>
</evidence>
<evidence type="ECO:0000256" key="3">
    <source>
        <dbReference type="ARBA" id="ARBA00023015"/>
    </source>
</evidence>
<dbReference type="SMART" id="SM00345">
    <property type="entry name" value="HTH_GNTR"/>
    <property type="match status" value="1"/>
</dbReference>
<dbReference type="GO" id="GO:0003700">
    <property type="term" value="F:DNA-binding transcription factor activity"/>
    <property type="evidence" value="ECO:0007669"/>
    <property type="project" value="InterPro"/>
</dbReference>
<dbReference type="InterPro" id="IPR015421">
    <property type="entry name" value="PyrdxlP-dep_Trfase_major"/>
</dbReference>
<evidence type="ECO:0000256" key="4">
    <source>
        <dbReference type="ARBA" id="ARBA00023125"/>
    </source>
</evidence>
<proteinExistence type="inferred from homology"/>
<feature type="domain" description="HTH gntR-type" evidence="6">
    <location>
        <begin position="14"/>
        <end position="82"/>
    </location>
</feature>
<evidence type="ECO:0000313" key="8">
    <source>
        <dbReference type="Proteomes" id="UP000237686"/>
    </source>
</evidence>
<dbReference type="SUPFAM" id="SSF46785">
    <property type="entry name" value="Winged helix' DNA-binding domain"/>
    <property type="match status" value="1"/>
</dbReference>
<evidence type="ECO:0000313" key="7">
    <source>
        <dbReference type="EMBL" id="PRF24094.1"/>
    </source>
</evidence>
<dbReference type="CDD" id="cd07377">
    <property type="entry name" value="WHTH_GntR"/>
    <property type="match status" value="1"/>
</dbReference>
<evidence type="ECO:0000256" key="5">
    <source>
        <dbReference type="ARBA" id="ARBA00023163"/>
    </source>
</evidence>
<dbReference type="Proteomes" id="UP000237686">
    <property type="component" value="Unassembled WGS sequence"/>
</dbReference>
<sequence length="470" mass="52295">MAAMKIALDPLKPVSLKEQLVYQIEDMIRSRQAPVGTRLPSIRQLATANRVSRFPVMEAYDHLVSRGLIEPRHGSGFYVTNCVGPYDHWPPGADPEVARAESGQILRQFDAPGGAPPLSSGFIPAAWRDVEGIAQSVRHVSRTDIMSLVDYAVPQGDGILRTQISRQLARFEIGAPPQQILVTHSTSHALDLVARMMLRPGDTVFVEDPGYFNLFGLLKLQGIQLIGVPRLRTGPDVDAMQALLAAHRPKLFFVNTVFHNPTATNIAPQIAFAILQLAQQYDFYVVEDDVYADLQSAPTQRLAALDQLNRVIYVSGFSKTLSSSLRLGYIAAHADLIRHLVDVKTWTSMGGTRFAENVVATLLERGLYRRHMEKLRHKVNDALMRAVEQLRRSGWETYEEPCGGMFVWARVPHIEDSARLVEHAAEYGINIAPGAHYRPGNQACPWLRFNAAYMREGQTPAFLDSAASLR</sequence>
<protein>
    <submittedName>
        <fullName evidence="7">GntR family transcriptional regulator</fullName>
    </submittedName>
</protein>
<dbReference type="InterPro" id="IPR015424">
    <property type="entry name" value="PyrdxlP-dep_Trfase"/>
</dbReference>
<dbReference type="PANTHER" id="PTHR46577:SF2">
    <property type="entry name" value="TRANSCRIPTIONAL REGULATORY PROTEIN"/>
    <property type="match status" value="1"/>
</dbReference>
<dbReference type="PANTHER" id="PTHR46577">
    <property type="entry name" value="HTH-TYPE TRANSCRIPTIONAL REGULATORY PROTEIN GABR"/>
    <property type="match status" value="1"/>
</dbReference>
<keyword evidence="4" id="KW-0238">DNA-binding</keyword>
<dbReference type="EMBL" id="PVFZ01000034">
    <property type="protein sequence ID" value="PRF24094.1"/>
    <property type="molecule type" value="Genomic_DNA"/>
</dbReference>
<keyword evidence="2" id="KW-0663">Pyridoxal phosphate</keyword>
<evidence type="ECO:0000256" key="2">
    <source>
        <dbReference type="ARBA" id="ARBA00022898"/>
    </source>
</evidence>
<dbReference type="InterPro" id="IPR036388">
    <property type="entry name" value="WH-like_DNA-bd_sf"/>
</dbReference>
<dbReference type="RefSeq" id="WP_105767879.1">
    <property type="nucleotide sequence ID" value="NZ_CADFDF010000010.1"/>
</dbReference>
<dbReference type="SUPFAM" id="SSF53383">
    <property type="entry name" value="PLP-dependent transferases"/>
    <property type="match status" value="1"/>
</dbReference>
<dbReference type="InterPro" id="IPR004839">
    <property type="entry name" value="Aminotransferase_I/II_large"/>
</dbReference>
<dbReference type="InterPro" id="IPR000524">
    <property type="entry name" value="Tscrpt_reg_HTH_GntR"/>
</dbReference>
<keyword evidence="5" id="KW-0804">Transcription</keyword>
<keyword evidence="3" id="KW-0805">Transcription regulation</keyword>
<comment type="similarity">
    <text evidence="1">In the C-terminal section; belongs to the class-I pyridoxal-phosphate-dependent aminotransferase family.</text>
</comment>
<reference evidence="7 8" key="1">
    <citation type="submission" date="2018-03" db="EMBL/GenBank/DDBJ databases">
        <authorList>
            <person name="Nguyen K."/>
            <person name="Fouts D."/>
            <person name="Sutton G."/>
        </authorList>
    </citation>
    <scope>NUCLEOTIDE SEQUENCE [LARGE SCALE GENOMIC DNA]</scope>
    <source>
        <strain evidence="7 8">AU17135</strain>
    </source>
</reference>